<reference evidence="3 4" key="1">
    <citation type="submission" date="2011-05" db="EMBL/GenBank/DDBJ databases">
        <title>Complete sequence of Methanotorris igneus Kol 5.</title>
        <authorList>
            <consortium name="US DOE Joint Genome Institute"/>
            <person name="Lucas S."/>
            <person name="Han J."/>
            <person name="Lapidus A."/>
            <person name="Cheng J.-F."/>
            <person name="Goodwin L."/>
            <person name="Pitluck S."/>
            <person name="Peters L."/>
            <person name="Mikhailova N."/>
            <person name="Chertkov O."/>
            <person name="Han C."/>
            <person name="Tapia R."/>
            <person name="Land M."/>
            <person name="Hauser L."/>
            <person name="Kyrpides N."/>
            <person name="Ivanova N."/>
            <person name="Pagani I."/>
            <person name="Sieprawska-Lupa M."/>
            <person name="Whitman W."/>
            <person name="Woyke T."/>
        </authorList>
    </citation>
    <scope>NUCLEOTIDE SEQUENCE [LARGE SCALE GENOMIC DNA]</scope>
    <source>
        <strain evidence="4">DSM 5666 / JCM 11834 / Kol 5</strain>
    </source>
</reference>
<keyword evidence="1" id="KW-0175">Coiled coil</keyword>
<keyword evidence="2" id="KW-0472">Membrane</keyword>
<evidence type="ECO:0000256" key="1">
    <source>
        <dbReference type="SAM" id="Coils"/>
    </source>
</evidence>
<accession>F6BBQ0</accession>
<protein>
    <submittedName>
        <fullName evidence="3">Uncharacterized protein</fullName>
    </submittedName>
</protein>
<dbReference type="InterPro" id="IPR027417">
    <property type="entry name" value="P-loop_NTPase"/>
</dbReference>
<feature type="transmembrane region" description="Helical" evidence="2">
    <location>
        <begin position="178"/>
        <end position="197"/>
    </location>
</feature>
<evidence type="ECO:0000313" key="4">
    <source>
        <dbReference type="Proteomes" id="UP000009227"/>
    </source>
</evidence>
<evidence type="ECO:0000256" key="2">
    <source>
        <dbReference type="SAM" id="Phobius"/>
    </source>
</evidence>
<dbReference type="Proteomes" id="UP000009227">
    <property type="component" value="Chromosome"/>
</dbReference>
<proteinExistence type="predicted"/>
<dbReference type="AlphaFoldDB" id="F6BBQ0"/>
<dbReference type="Gene3D" id="3.40.50.300">
    <property type="entry name" value="P-loop containing nucleotide triphosphate hydrolases"/>
    <property type="match status" value="1"/>
</dbReference>
<dbReference type="STRING" id="880724.Metig_0503"/>
<sequence>MIQKIMTILMLVLLSGAYANSIVVYNPETGTYYTCYPKNTTNGKTIYILNVSSATRDDNITIIHKIVIENQTAVMVRAYNALIAELERNISKLQKELDKKNKLLAEYISYKKKNVELQKNITQLQKQITTLKAENELIKQQNEVYKSIITDLINKQSNETKEEYIMAYNEWKKDVSNFKTSVIIGGLVCLIIGVLLIKFKKRYDYPV</sequence>
<name>F6BBQ0_METIK</name>
<dbReference type="KEGG" id="mig:Metig_0503"/>
<feature type="coiled-coil region" evidence="1">
    <location>
        <begin position="76"/>
        <end position="141"/>
    </location>
</feature>
<keyword evidence="4" id="KW-1185">Reference proteome</keyword>
<keyword evidence="2" id="KW-0812">Transmembrane</keyword>
<keyword evidence="2" id="KW-1133">Transmembrane helix</keyword>
<dbReference type="HOGENOM" id="CLU_110993_0_0_2"/>
<dbReference type="EMBL" id="CP002737">
    <property type="protein sequence ID" value="AEF96059.1"/>
    <property type="molecule type" value="Genomic_DNA"/>
</dbReference>
<evidence type="ECO:0000313" key="3">
    <source>
        <dbReference type="EMBL" id="AEF96059.1"/>
    </source>
</evidence>
<organism evidence="4">
    <name type="scientific">Methanotorris igneus (strain DSM 5666 / JCM 11834 / Kol 5)</name>
    <dbReference type="NCBI Taxonomy" id="880724"/>
    <lineage>
        <taxon>Archaea</taxon>
        <taxon>Methanobacteriati</taxon>
        <taxon>Methanobacteriota</taxon>
        <taxon>Methanomada group</taxon>
        <taxon>Methanococci</taxon>
        <taxon>Methanococcales</taxon>
        <taxon>Methanocaldococcaceae</taxon>
        <taxon>Methanotorris</taxon>
    </lineage>
</organism>
<dbReference type="OrthoDB" id="60171at2157"/>
<gene>
    <name evidence="3" type="ordered locus">Metig_0503</name>
</gene>